<evidence type="ECO:0000313" key="2">
    <source>
        <dbReference type="Proteomes" id="UP000237631"/>
    </source>
</evidence>
<protein>
    <submittedName>
        <fullName evidence="1">Uncharacterized protein</fullName>
    </submittedName>
</protein>
<name>A0A2S6C4M7_9PEZI</name>
<dbReference type="Proteomes" id="UP000237631">
    <property type="component" value="Unassembled WGS sequence"/>
</dbReference>
<proteinExistence type="predicted"/>
<keyword evidence="2" id="KW-1185">Reference proteome</keyword>
<gene>
    <name evidence="1" type="ORF">CBER1_05984</name>
</gene>
<accession>A0A2S6C4M7</accession>
<sequence length="432" mass="49108">MGGAAFAHAVAQGQPTLRTPRMTPQTYERLKTIYLQRLAEFFPNCRVTQLQEAPGKVDYGDIDFIVASDGPLDATHLATALGAAGVLSYGGLHMLAVPLDGEKHIEPPIRYTNVHSNKGRQASPIQSELEYAQIDIDLIEPALFDWHAFYASYGDLSGLLGQIVHNLGFTVSDKGLFLRLKELEDAKAKASEFHLRVTDRQGLLFLSNDPDEVMHFLGLDVAQYHSTFDSVDEFYAWLANCRLLTLDYVGNLQYKRKNTSNQRQKENKRAMITDFFKDYLPSQMELEVSGVDDSATWKDDLARRRQEWREEAVSFFGKREEVDKLRDNLAISIANQIADHLIKPMVAKYYEVVEKKVAEIVRAIRRWVGFENGQPIILAHKHSDEESQLRFWLDGETLVDPAAVEDWIRDNWEHCRALERGKPEPELATAAK</sequence>
<comment type="caution">
    <text evidence="1">The sequence shown here is derived from an EMBL/GenBank/DDBJ whole genome shotgun (WGS) entry which is preliminary data.</text>
</comment>
<dbReference type="OrthoDB" id="4708870at2759"/>
<dbReference type="EMBL" id="PNEN01000558">
    <property type="protein sequence ID" value="PPJ54687.1"/>
    <property type="molecule type" value="Genomic_DNA"/>
</dbReference>
<organism evidence="1 2">
    <name type="scientific">Cercospora berteroae</name>
    <dbReference type="NCBI Taxonomy" id="357750"/>
    <lineage>
        <taxon>Eukaryota</taxon>
        <taxon>Fungi</taxon>
        <taxon>Dikarya</taxon>
        <taxon>Ascomycota</taxon>
        <taxon>Pezizomycotina</taxon>
        <taxon>Dothideomycetes</taxon>
        <taxon>Dothideomycetidae</taxon>
        <taxon>Mycosphaerellales</taxon>
        <taxon>Mycosphaerellaceae</taxon>
        <taxon>Cercospora</taxon>
    </lineage>
</organism>
<reference evidence="2" key="1">
    <citation type="journal article" date="2017" name="bioRxiv">
        <title>Conservation of a gene cluster reveals novel cercosporin biosynthetic mechanisms and extends production to the genus Colletotrichum.</title>
        <authorList>
            <person name="de Jonge R."/>
            <person name="Ebert M.K."/>
            <person name="Huitt-Roehl C.R."/>
            <person name="Pal P."/>
            <person name="Suttle J.C."/>
            <person name="Spanner R.E."/>
            <person name="Neubauer J.D."/>
            <person name="Jurick W.M.II."/>
            <person name="Stott K.A."/>
            <person name="Secor G.A."/>
            <person name="Thomma B.P.H.J."/>
            <person name="Van de Peer Y."/>
            <person name="Townsend C.A."/>
            <person name="Bolton M.D."/>
        </authorList>
    </citation>
    <scope>NUCLEOTIDE SEQUENCE [LARGE SCALE GENOMIC DNA]</scope>
    <source>
        <strain evidence="2">CBS538.71</strain>
    </source>
</reference>
<evidence type="ECO:0000313" key="1">
    <source>
        <dbReference type="EMBL" id="PPJ54687.1"/>
    </source>
</evidence>
<dbReference type="STRING" id="357750.A0A2S6C4M7"/>
<dbReference type="AlphaFoldDB" id="A0A2S6C4M7"/>